<dbReference type="EMBL" id="JAZGQO010000008">
    <property type="protein sequence ID" value="KAK6179380.1"/>
    <property type="molecule type" value="Genomic_DNA"/>
</dbReference>
<gene>
    <name evidence="1" type="ORF">SNE40_011758</name>
</gene>
<dbReference type="Proteomes" id="UP001347796">
    <property type="component" value="Unassembled WGS sequence"/>
</dbReference>
<keyword evidence="2" id="KW-1185">Reference proteome</keyword>
<evidence type="ECO:0000313" key="1">
    <source>
        <dbReference type="EMBL" id="KAK6179380.1"/>
    </source>
</evidence>
<organism evidence="1 2">
    <name type="scientific">Patella caerulea</name>
    <name type="common">Rayed Mediterranean limpet</name>
    <dbReference type="NCBI Taxonomy" id="87958"/>
    <lineage>
        <taxon>Eukaryota</taxon>
        <taxon>Metazoa</taxon>
        <taxon>Spiralia</taxon>
        <taxon>Lophotrochozoa</taxon>
        <taxon>Mollusca</taxon>
        <taxon>Gastropoda</taxon>
        <taxon>Patellogastropoda</taxon>
        <taxon>Patelloidea</taxon>
        <taxon>Patellidae</taxon>
        <taxon>Patella</taxon>
    </lineage>
</organism>
<name>A0AAN8JMH9_PATCE</name>
<evidence type="ECO:0000313" key="2">
    <source>
        <dbReference type="Proteomes" id="UP001347796"/>
    </source>
</evidence>
<accession>A0AAN8JMH9</accession>
<reference evidence="1 2" key="1">
    <citation type="submission" date="2024-01" db="EMBL/GenBank/DDBJ databases">
        <title>The genome of the rayed Mediterranean limpet Patella caerulea (Linnaeus, 1758).</title>
        <authorList>
            <person name="Anh-Thu Weber A."/>
            <person name="Halstead-Nussloch G."/>
        </authorList>
    </citation>
    <scope>NUCLEOTIDE SEQUENCE [LARGE SCALE GENOMIC DNA]</scope>
    <source>
        <strain evidence="1">AATW-2023a</strain>
        <tissue evidence="1">Whole specimen</tissue>
    </source>
</reference>
<sequence length="427" mass="49810">MLFITMTMFFWYTGESYKSKTMYLPNNFTSSLNVQVSAEVLINNEAKPSHSMTLTIRTTSNPGFLKFLFCTLLRTVSIYWSKHLGNVAIILDEESVHNQQLENTLKAYQEKMGINFDFYHESLPKDARVLKAFPKAPAGYNRQLYSSFIMDTFIKTPVIAWTDTDSKFITPVTMENIFNGNKLRVKGMDSSVYHDWFQSWDTTTRRMIGKPMMSDFMTYFPVYIWRDTITNCRNYILKYMNVTDIEQAYIVASSGVFLSPVNVIMSYAYYFEREKYDWHLDIFSTNLPEYNKLHLAAGHELNPSHLTPDLHVTLHDKYYKDPKQNINIRAYCSAIRNTTDSSDSNIKSKCQEYKDTVMWPLYEFETRRNHLNSWCKGNNLECVSLINKHYDCVRKLIKDGIYLLDLGNVKAVETAAFAQNITCKPFL</sequence>
<dbReference type="AlphaFoldDB" id="A0AAN8JMH9"/>
<protein>
    <submittedName>
        <fullName evidence="1">Uncharacterized protein</fullName>
    </submittedName>
</protein>
<comment type="caution">
    <text evidence="1">The sequence shown here is derived from an EMBL/GenBank/DDBJ whole genome shotgun (WGS) entry which is preliminary data.</text>
</comment>
<proteinExistence type="predicted"/>